<sequence>MSSQWSLSRSSLMDCSSARMVAWVELSTSGATAGPRRRRQCTEEHPVSKPCDPDAIIPSLMKLVVDFLGGPLDERRVFLDRGGQLCPLEVEHRVLRVPKLNGGPQEDSVHRDFNEPYQVSNDALNEGAIHRAECPPDEHDFLPGRCDRFEPKAGSRAVHAYLDRGDVGSMFPESDQRNVLSYFENNACGAER</sequence>
<reference evidence="2" key="1">
    <citation type="journal article" date="2017" name="Plant J.">
        <title>The pomegranate (Punica granatum L.) genome and the genomics of punicalagin biosynthesis.</title>
        <authorList>
            <person name="Qin G."/>
            <person name="Xu C."/>
            <person name="Ming R."/>
            <person name="Tang H."/>
            <person name="Guyot R."/>
            <person name="Kramer E.M."/>
            <person name="Hu Y."/>
            <person name="Yi X."/>
            <person name="Qi Y."/>
            <person name="Xu X."/>
            <person name="Gao Z."/>
            <person name="Pan H."/>
            <person name="Jian J."/>
            <person name="Tian Y."/>
            <person name="Yue Z."/>
            <person name="Xu Y."/>
        </authorList>
    </citation>
    <scope>NUCLEOTIDE SEQUENCE [LARGE SCALE GENOMIC DNA]</scope>
    <source>
        <strain evidence="2">cv. Dabenzi</strain>
    </source>
</reference>
<evidence type="ECO:0000313" key="1">
    <source>
        <dbReference type="EMBL" id="OWM72699.1"/>
    </source>
</evidence>
<proteinExistence type="predicted"/>
<dbReference type="EMBL" id="MTKT01004263">
    <property type="protein sequence ID" value="OWM72699.1"/>
    <property type="molecule type" value="Genomic_DNA"/>
</dbReference>
<dbReference type="Proteomes" id="UP000197138">
    <property type="component" value="Unassembled WGS sequence"/>
</dbReference>
<name>A0A218WJR2_PUNGR</name>
<protein>
    <submittedName>
        <fullName evidence="1">Uncharacterized protein</fullName>
    </submittedName>
</protein>
<evidence type="ECO:0000313" key="2">
    <source>
        <dbReference type="Proteomes" id="UP000197138"/>
    </source>
</evidence>
<dbReference type="AlphaFoldDB" id="A0A218WJR2"/>
<comment type="caution">
    <text evidence="1">The sequence shown here is derived from an EMBL/GenBank/DDBJ whole genome shotgun (WGS) entry which is preliminary data.</text>
</comment>
<accession>A0A218WJR2</accession>
<organism evidence="1 2">
    <name type="scientific">Punica granatum</name>
    <name type="common">Pomegranate</name>
    <dbReference type="NCBI Taxonomy" id="22663"/>
    <lineage>
        <taxon>Eukaryota</taxon>
        <taxon>Viridiplantae</taxon>
        <taxon>Streptophyta</taxon>
        <taxon>Embryophyta</taxon>
        <taxon>Tracheophyta</taxon>
        <taxon>Spermatophyta</taxon>
        <taxon>Magnoliopsida</taxon>
        <taxon>eudicotyledons</taxon>
        <taxon>Gunneridae</taxon>
        <taxon>Pentapetalae</taxon>
        <taxon>rosids</taxon>
        <taxon>malvids</taxon>
        <taxon>Myrtales</taxon>
        <taxon>Lythraceae</taxon>
        <taxon>Punica</taxon>
    </lineage>
</organism>
<gene>
    <name evidence="1" type="ORF">CDL15_Pgr009156</name>
</gene>